<dbReference type="InterPro" id="IPR052018">
    <property type="entry name" value="PHP_domain"/>
</dbReference>
<feature type="non-terminal residue" evidence="2">
    <location>
        <position position="237"/>
    </location>
</feature>
<dbReference type="Gene3D" id="3.20.20.140">
    <property type="entry name" value="Metal-dependent hydrolases"/>
    <property type="match status" value="1"/>
</dbReference>
<dbReference type="NCBIfam" id="NF038032">
    <property type="entry name" value="CehA_McbA_metalo"/>
    <property type="match status" value="1"/>
</dbReference>
<gene>
    <name evidence="2" type="ORF">S01H1_75780</name>
</gene>
<dbReference type="SUPFAM" id="SSF89550">
    <property type="entry name" value="PHP domain-like"/>
    <property type="match status" value="1"/>
</dbReference>
<dbReference type="InterPro" id="IPR003141">
    <property type="entry name" value="Pol/His_phosphatase_N"/>
</dbReference>
<dbReference type="InterPro" id="IPR016195">
    <property type="entry name" value="Pol/histidinol_Pase-like"/>
</dbReference>
<dbReference type="PANTHER" id="PTHR42924">
    <property type="entry name" value="EXONUCLEASE"/>
    <property type="match status" value="1"/>
</dbReference>
<dbReference type="GO" id="GO:0004534">
    <property type="term" value="F:5'-3' RNA exonuclease activity"/>
    <property type="evidence" value="ECO:0007669"/>
    <property type="project" value="TreeGrafter"/>
</dbReference>
<dbReference type="AlphaFoldDB" id="X0YTA5"/>
<sequence length="237" mass="27032">KKNAIELFSPIRNLFNYTLIDPNGIVRARGNDNFFETMQINKEKVSIGCVSGALPVGNWRLIVEAHAVISESVILSIEVNLNKEFTQGVKTTEKCRAELRDLNKKEPLFREEQEGSGWYGGDFHIHSHHSDGNHSVYELMTYLQRKGLDFFVLTDHNTTLGWKEKHLFKTMVIPGIEISTFFGHFVLINWIGDIDWFSLERESTFEDVAAEIKKKGALFSVAHPECIGDPICTGCRW</sequence>
<evidence type="ECO:0000259" key="1">
    <source>
        <dbReference type="SMART" id="SM00481"/>
    </source>
</evidence>
<dbReference type="GO" id="GO:0035312">
    <property type="term" value="F:5'-3' DNA exonuclease activity"/>
    <property type="evidence" value="ECO:0007669"/>
    <property type="project" value="TreeGrafter"/>
</dbReference>
<evidence type="ECO:0000313" key="2">
    <source>
        <dbReference type="EMBL" id="GAG51578.1"/>
    </source>
</evidence>
<accession>X0YTA5</accession>
<feature type="non-terminal residue" evidence="2">
    <location>
        <position position="1"/>
    </location>
</feature>
<proteinExistence type="predicted"/>
<feature type="domain" description="Polymerase/histidinol phosphatase N-terminal" evidence="1">
    <location>
        <begin position="121"/>
        <end position="182"/>
    </location>
</feature>
<protein>
    <recommendedName>
        <fullName evidence="1">Polymerase/histidinol phosphatase N-terminal domain-containing protein</fullName>
    </recommendedName>
</protein>
<organism evidence="2">
    <name type="scientific">marine sediment metagenome</name>
    <dbReference type="NCBI Taxonomy" id="412755"/>
    <lineage>
        <taxon>unclassified sequences</taxon>
        <taxon>metagenomes</taxon>
        <taxon>ecological metagenomes</taxon>
    </lineage>
</organism>
<dbReference type="SMART" id="SM00481">
    <property type="entry name" value="POLIIIAc"/>
    <property type="match status" value="1"/>
</dbReference>
<dbReference type="PANTHER" id="PTHR42924:SF3">
    <property type="entry name" value="POLYMERASE_HISTIDINOL PHOSPHATASE N-TERMINAL DOMAIN-CONTAINING PROTEIN"/>
    <property type="match status" value="1"/>
</dbReference>
<name>X0YTA5_9ZZZZ</name>
<comment type="caution">
    <text evidence="2">The sequence shown here is derived from an EMBL/GenBank/DDBJ whole genome shotgun (WGS) entry which is preliminary data.</text>
</comment>
<reference evidence="2" key="1">
    <citation type="journal article" date="2014" name="Front. Microbiol.">
        <title>High frequency of phylogenetically diverse reductive dehalogenase-homologous genes in deep subseafloor sedimentary metagenomes.</title>
        <authorList>
            <person name="Kawai M."/>
            <person name="Futagami T."/>
            <person name="Toyoda A."/>
            <person name="Takaki Y."/>
            <person name="Nishi S."/>
            <person name="Hori S."/>
            <person name="Arai W."/>
            <person name="Tsubouchi T."/>
            <person name="Morono Y."/>
            <person name="Uchiyama I."/>
            <person name="Ito T."/>
            <person name="Fujiyama A."/>
            <person name="Inagaki F."/>
            <person name="Takami H."/>
        </authorList>
    </citation>
    <scope>NUCLEOTIDE SEQUENCE</scope>
    <source>
        <strain evidence="2">Expedition CK06-06</strain>
    </source>
</reference>
<dbReference type="EMBL" id="BARS01050808">
    <property type="protein sequence ID" value="GAG51578.1"/>
    <property type="molecule type" value="Genomic_DNA"/>
</dbReference>